<dbReference type="Proteomes" id="UP000030746">
    <property type="component" value="Unassembled WGS sequence"/>
</dbReference>
<evidence type="ECO:0000313" key="9">
    <source>
        <dbReference type="Proteomes" id="UP000030746"/>
    </source>
</evidence>
<evidence type="ECO:0000256" key="6">
    <source>
        <dbReference type="SAM" id="Phobius"/>
    </source>
</evidence>
<evidence type="ECO:0000256" key="3">
    <source>
        <dbReference type="ARBA" id="ARBA00022989"/>
    </source>
</evidence>
<gene>
    <name evidence="8" type="ORF">LOTGIDRAFT_155376</name>
</gene>
<dbReference type="PANTHER" id="PTHR11972">
    <property type="entry name" value="NADPH OXIDASE"/>
    <property type="match status" value="1"/>
</dbReference>
<feature type="transmembrane region" description="Helical" evidence="6">
    <location>
        <begin position="18"/>
        <end position="39"/>
    </location>
</feature>
<evidence type="ECO:0000256" key="2">
    <source>
        <dbReference type="ARBA" id="ARBA00022692"/>
    </source>
</evidence>
<dbReference type="STRING" id="225164.V3ZIL4"/>
<dbReference type="PROSITE" id="PS51384">
    <property type="entry name" value="FAD_FR"/>
    <property type="match status" value="1"/>
</dbReference>
<reference evidence="8 9" key="1">
    <citation type="journal article" date="2013" name="Nature">
        <title>Insights into bilaterian evolution from three spiralian genomes.</title>
        <authorList>
            <person name="Simakov O."/>
            <person name="Marletaz F."/>
            <person name="Cho S.J."/>
            <person name="Edsinger-Gonzales E."/>
            <person name="Havlak P."/>
            <person name="Hellsten U."/>
            <person name="Kuo D.H."/>
            <person name="Larsson T."/>
            <person name="Lv J."/>
            <person name="Arendt D."/>
            <person name="Savage R."/>
            <person name="Osoegawa K."/>
            <person name="de Jong P."/>
            <person name="Grimwood J."/>
            <person name="Chapman J.A."/>
            <person name="Shapiro H."/>
            <person name="Aerts A."/>
            <person name="Otillar R.P."/>
            <person name="Terry A.Y."/>
            <person name="Boore J.L."/>
            <person name="Grigoriev I.V."/>
            <person name="Lindberg D.R."/>
            <person name="Seaver E.C."/>
            <person name="Weisblat D.A."/>
            <person name="Putnam N.H."/>
            <person name="Rokhsar D.S."/>
        </authorList>
    </citation>
    <scope>NUCLEOTIDE SEQUENCE [LARGE SCALE GENOMIC DNA]</scope>
</reference>
<dbReference type="InterPro" id="IPR013130">
    <property type="entry name" value="Fe3_Rdtase_TM_dom"/>
</dbReference>
<dbReference type="InterPro" id="IPR039261">
    <property type="entry name" value="FNR_nucleotide-bd"/>
</dbReference>
<protein>
    <recommendedName>
        <fullName evidence="7">FAD-binding FR-type domain-containing protein</fullName>
    </recommendedName>
</protein>
<dbReference type="InterPro" id="IPR017938">
    <property type="entry name" value="Riboflavin_synthase-like_b-brl"/>
</dbReference>
<dbReference type="GeneID" id="20236696"/>
<evidence type="ECO:0000256" key="5">
    <source>
        <dbReference type="ARBA" id="ARBA00023136"/>
    </source>
</evidence>
<feature type="transmembrane region" description="Helical" evidence="6">
    <location>
        <begin position="192"/>
        <end position="210"/>
    </location>
</feature>
<dbReference type="GO" id="GO:0042554">
    <property type="term" value="P:superoxide anion generation"/>
    <property type="evidence" value="ECO:0007669"/>
    <property type="project" value="TreeGrafter"/>
</dbReference>
<dbReference type="OrthoDB" id="167398at2759"/>
<accession>V3ZIL4</accession>
<feature type="transmembrane region" description="Helical" evidence="6">
    <location>
        <begin position="65"/>
        <end position="89"/>
    </location>
</feature>
<dbReference type="GO" id="GO:0006952">
    <property type="term" value="P:defense response"/>
    <property type="evidence" value="ECO:0007669"/>
    <property type="project" value="TreeGrafter"/>
</dbReference>
<feature type="transmembrane region" description="Helical" evidence="6">
    <location>
        <begin position="349"/>
        <end position="367"/>
    </location>
</feature>
<proteinExistence type="predicted"/>
<dbReference type="OMA" id="XDPRKLL"/>
<dbReference type="Pfam" id="PF01794">
    <property type="entry name" value="Ferric_reduct"/>
    <property type="match status" value="1"/>
</dbReference>
<dbReference type="AlphaFoldDB" id="V3ZIL4"/>
<dbReference type="InterPro" id="IPR013112">
    <property type="entry name" value="FAD-bd_8"/>
</dbReference>
<keyword evidence="5 6" id="KW-0472">Membrane</keyword>
<organism evidence="8 9">
    <name type="scientific">Lottia gigantea</name>
    <name type="common">Giant owl limpet</name>
    <dbReference type="NCBI Taxonomy" id="225164"/>
    <lineage>
        <taxon>Eukaryota</taxon>
        <taxon>Metazoa</taxon>
        <taxon>Spiralia</taxon>
        <taxon>Lophotrochozoa</taxon>
        <taxon>Mollusca</taxon>
        <taxon>Gastropoda</taxon>
        <taxon>Patellogastropoda</taxon>
        <taxon>Lottioidea</taxon>
        <taxon>Lottiidae</taxon>
        <taxon>Lottia</taxon>
    </lineage>
</organism>
<dbReference type="SUPFAM" id="SSF63380">
    <property type="entry name" value="Riboflavin synthase domain-like"/>
    <property type="match status" value="1"/>
</dbReference>
<evidence type="ECO:0000256" key="1">
    <source>
        <dbReference type="ARBA" id="ARBA00004141"/>
    </source>
</evidence>
<keyword evidence="3 6" id="KW-1133">Transmembrane helix</keyword>
<dbReference type="KEGG" id="lgi:LOTGIDRAFT_155376"/>
<dbReference type="SFLD" id="SFLDG01168">
    <property type="entry name" value="Ferric_reductase_subgroup_(FRE"/>
    <property type="match status" value="1"/>
</dbReference>
<dbReference type="GO" id="GO:0043020">
    <property type="term" value="C:NADPH oxidase complex"/>
    <property type="evidence" value="ECO:0007669"/>
    <property type="project" value="TreeGrafter"/>
</dbReference>
<dbReference type="SUPFAM" id="SSF52343">
    <property type="entry name" value="Ferredoxin reductase-like, C-terminal NADP-linked domain"/>
    <property type="match status" value="1"/>
</dbReference>
<feature type="domain" description="FAD-binding FR-type" evidence="7">
    <location>
        <begin position="235"/>
        <end position="343"/>
    </location>
</feature>
<dbReference type="RefSeq" id="XP_009065190.1">
    <property type="nucleotide sequence ID" value="XM_009066942.1"/>
</dbReference>
<dbReference type="EMBL" id="KB203566">
    <property type="protein sequence ID" value="ESO84062.1"/>
    <property type="molecule type" value="Genomic_DNA"/>
</dbReference>
<dbReference type="CTD" id="20236696"/>
<dbReference type="Pfam" id="PF08022">
    <property type="entry name" value="FAD_binding_8"/>
    <property type="match status" value="1"/>
</dbReference>
<dbReference type="InterPro" id="IPR013121">
    <property type="entry name" value="Fe_red_NAD-bd_6"/>
</dbReference>
<dbReference type="Gene3D" id="3.40.50.80">
    <property type="entry name" value="Nucleotide-binding domain of ferredoxin-NADP reductase (FNR) module"/>
    <property type="match status" value="1"/>
</dbReference>
<feature type="transmembrane region" description="Helical" evidence="6">
    <location>
        <begin position="110"/>
        <end position="135"/>
    </location>
</feature>
<dbReference type="PANTHER" id="PTHR11972:SF153">
    <property type="entry name" value="SUPEROXIDE-GENERATING NADPH OXIDASE HEAVY CHAIN SUBUNIT A"/>
    <property type="match status" value="1"/>
</dbReference>
<evidence type="ECO:0000256" key="4">
    <source>
        <dbReference type="ARBA" id="ARBA00023002"/>
    </source>
</evidence>
<evidence type="ECO:0000313" key="8">
    <source>
        <dbReference type="EMBL" id="ESO84062.1"/>
    </source>
</evidence>
<sequence length="501" mass="58078">MAYQVSVASWIRRHGQKYFLLIVWICGCLFLFYRTFYYFKDDPSFFYVRQILGVSMCISRGTASILNLNCGLILLPTCRCILTFITYLNSKVRISTIRVILESCKGFHKVCAITIILSSVIHVIGHIFNALKYSLYYNYQYPEVNGASYPNQNPIFIILWTVSGVTGLLMALILVLIVTSSYKHIRDSNYEVFYYTHRLIFIFYGLLLIHAVKESWVWIVVPLILYIVDGIIRIFNRKTTTITKITAYTGDVIELQLKCDGLKAIPGQYVLLKCPRISLFEWHPYSITKCPDKSSSGFNLCLRHKGDWSGNIHKAFNTELHYEDIVRSPELKVDGPYSSPLCEMNQSKLAVCIAGGIGVTPFISFLLKLRYKVGKLKKLYFIWIVRDLSHLAWFMEDILLSHQLLERKFPNSLEVQFYVTNSDSTTEQRHFSEDSLNFIQPRTMFHRPDWANVLSSVSHLHCRKTVDVFVCGPKQLIYDVRKITLKCCNKTNRFLLFEESF</sequence>
<keyword evidence="4" id="KW-0560">Oxidoreductase</keyword>
<dbReference type="Pfam" id="PF08030">
    <property type="entry name" value="NAD_binding_6"/>
    <property type="match status" value="1"/>
</dbReference>
<dbReference type="CDD" id="cd06186">
    <property type="entry name" value="NOX_Duox_like_FAD_NADP"/>
    <property type="match status" value="1"/>
</dbReference>
<dbReference type="HOGENOM" id="CLU_005646_3_1_1"/>
<feature type="transmembrane region" description="Helical" evidence="6">
    <location>
        <begin position="216"/>
        <end position="235"/>
    </location>
</feature>
<name>V3ZIL4_LOTGI</name>
<dbReference type="SFLD" id="SFLDS00052">
    <property type="entry name" value="Ferric_Reductase_Domain"/>
    <property type="match status" value="1"/>
</dbReference>
<dbReference type="Gene3D" id="2.40.30.10">
    <property type="entry name" value="Translation factors"/>
    <property type="match status" value="1"/>
</dbReference>
<keyword evidence="9" id="KW-1185">Reference proteome</keyword>
<comment type="subcellular location">
    <subcellularLocation>
        <location evidence="1">Membrane</location>
        <topology evidence="1">Multi-pass membrane protein</topology>
    </subcellularLocation>
</comment>
<evidence type="ECO:0000259" key="7">
    <source>
        <dbReference type="PROSITE" id="PS51384"/>
    </source>
</evidence>
<dbReference type="InterPro" id="IPR017927">
    <property type="entry name" value="FAD-bd_FR_type"/>
</dbReference>
<dbReference type="GO" id="GO:0016175">
    <property type="term" value="F:superoxide-generating NAD(P)H oxidase activity"/>
    <property type="evidence" value="ECO:0007669"/>
    <property type="project" value="TreeGrafter"/>
</dbReference>
<feature type="transmembrane region" description="Helical" evidence="6">
    <location>
        <begin position="155"/>
        <end position="180"/>
    </location>
</feature>
<keyword evidence="2 6" id="KW-0812">Transmembrane</keyword>
<dbReference type="InterPro" id="IPR050369">
    <property type="entry name" value="RBOH/FRE"/>
</dbReference>